<organism evidence="1 2">
    <name type="scientific">Pycnococcus provasolii</name>
    <dbReference type="NCBI Taxonomy" id="41880"/>
    <lineage>
        <taxon>Eukaryota</taxon>
        <taxon>Viridiplantae</taxon>
        <taxon>Chlorophyta</taxon>
        <taxon>Pseudoscourfieldiophyceae</taxon>
        <taxon>Pseudoscourfieldiales</taxon>
        <taxon>Pycnococcaceae</taxon>
        <taxon>Pycnococcus</taxon>
    </lineage>
</organism>
<evidence type="ECO:0000313" key="1">
    <source>
        <dbReference type="EMBL" id="GHP03321.1"/>
    </source>
</evidence>
<sequence length="135" mass="14824">MAISVDVVTAASLAQSNIKFNSFSAESNWFNSSRVISSPLLPHVSIVYVLEIHKSTHKNKRNQRKPSDTSTYSIRKRLIIPGVQHVEIELGKVHPLLATTTTTTTTTHYSSSTSTVSKSVVNLRSFANSFGCFAI</sequence>
<dbReference type="AlphaFoldDB" id="A0A830HCL5"/>
<reference evidence="1" key="1">
    <citation type="submission" date="2020-10" db="EMBL/GenBank/DDBJ databases">
        <title>Unveiling of a novel bifunctional photoreceptor, Dualchrome1, isolated from a cosmopolitan green alga.</title>
        <authorList>
            <person name="Suzuki S."/>
            <person name="Kawachi M."/>
        </authorList>
    </citation>
    <scope>NUCLEOTIDE SEQUENCE</scope>
    <source>
        <strain evidence="1">NIES 2893</strain>
    </source>
</reference>
<accession>A0A830HCL5</accession>
<proteinExistence type="predicted"/>
<dbReference type="Proteomes" id="UP000660262">
    <property type="component" value="Unassembled WGS sequence"/>
</dbReference>
<evidence type="ECO:0000313" key="2">
    <source>
        <dbReference type="Proteomes" id="UP000660262"/>
    </source>
</evidence>
<gene>
    <name evidence="1" type="ORF">PPROV_000207600</name>
</gene>
<comment type="caution">
    <text evidence="1">The sequence shown here is derived from an EMBL/GenBank/DDBJ whole genome shotgun (WGS) entry which is preliminary data.</text>
</comment>
<name>A0A830HCL5_9CHLO</name>
<dbReference type="EMBL" id="BNJQ01000005">
    <property type="protein sequence ID" value="GHP03321.1"/>
    <property type="molecule type" value="Genomic_DNA"/>
</dbReference>
<keyword evidence="2" id="KW-1185">Reference proteome</keyword>
<protein>
    <submittedName>
        <fullName evidence="1">Uncharacterized protein</fullName>
    </submittedName>
</protein>